<keyword evidence="1" id="KW-0472">Membrane</keyword>
<dbReference type="Proteomes" id="UP001243364">
    <property type="component" value="Unassembled WGS sequence"/>
</dbReference>
<feature type="transmembrane region" description="Helical" evidence="1">
    <location>
        <begin position="34"/>
        <end position="60"/>
    </location>
</feature>
<gene>
    <name evidence="2" type="ORF">QFZ56_003838</name>
</gene>
<protein>
    <recommendedName>
        <fullName evidence="4">Integral membrane protein</fullName>
    </recommendedName>
</protein>
<dbReference type="EMBL" id="JAUSYA010000001">
    <property type="protein sequence ID" value="MDQ0684875.1"/>
    <property type="molecule type" value="Genomic_DNA"/>
</dbReference>
<name>A0ABU0Q2H7_STRAH</name>
<sequence length="110" mass="12091">MNQQWPEGPNADPDAARERYNADMRASRRAVRNLFRVEVPVAHMGLAITIIASVFVGVVWSPRTGGIIAGAFAALFVVALAVTLLVGRRGQYAVRTAYKFTFGWADWITP</sequence>
<evidence type="ECO:0000256" key="1">
    <source>
        <dbReference type="SAM" id="Phobius"/>
    </source>
</evidence>
<dbReference type="RefSeq" id="WP_307044368.1">
    <property type="nucleotide sequence ID" value="NZ_JAUSYA010000001.1"/>
</dbReference>
<keyword evidence="1" id="KW-1133">Transmembrane helix</keyword>
<accession>A0ABU0Q2H7</accession>
<comment type="caution">
    <text evidence="2">The sequence shown here is derived from an EMBL/GenBank/DDBJ whole genome shotgun (WGS) entry which is preliminary data.</text>
</comment>
<reference evidence="2 3" key="1">
    <citation type="submission" date="2023-07" db="EMBL/GenBank/DDBJ databases">
        <title>Comparative genomics of wheat-associated soil bacteria to identify genetic determinants of phenazine resistance.</title>
        <authorList>
            <person name="Mouncey N."/>
        </authorList>
    </citation>
    <scope>NUCLEOTIDE SEQUENCE [LARGE SCALE GENOMIC DNA]</scope>
    <source>
        <strain evidence="2 3">W4I19-2</strain>
    </source>
</reference>
<evidence type="ECO:0008006" key="4">
    <source>
        <dbReference type="Google" id="ProtNLM"/>
    </source>
</evidence>
<organism evidence="2 3">
    <name type="scientific">Streptomyces achromogenes</name>
    <dbReference type="NCBI Taxonomy" id="67255"/>
    <lineage>
        <taxon>Bacteria</taxon>
        <taxon>Bacillati</taxon>
        <taxon>Actinomycetota</taxon>
        <taxon>Actinomycetes</taxon>
        <taxon>Kitasatosporales</taxon>
        <taxon>Streptomycetaceae</taxon>
        <taxon>Streptomyces</taxon>
    </lineage>
</organism>
<keyword evidence="3" id="KW-1185">Reference proteome</keyword>
<evidence type="ECO:0000313" key="2">
    <source>
        <dbReference type="EMBL" id="MDQ0684875.1"/>
    </source>
</evidence>
<proteinExistence type="predicted"/>
<keyword evidence="1" id="KW-0812">Transmembrane</keyword>
<feature type="transmembrane region" description="Helical" evidence="1">
    <location>
        <begin position="66"/>
        <end position="86"/>
    </location>
</feature>
<evidence type="ECO:0000313" key="3">
    <source>
        <dbReference type="Proteomes" id="UP001243364"/>
    </source>
</evidence>